<gene>
    <name evidence="9" type="ORF">METZ01_LOCUS68193</name>
</gene>
<name>A0A381THQ7_9ZZZZ</name>
<dbReference type="Pfam" id="PF00528">
    <property type="entry name" value="BPD_transp_1"/>
    <property type="match status" value="1"/>
</dbReference>
<sequence>MTTSDAQDEIQKVDSATLLSPLKPMEHNRGPFAQTWWFLRRYPVIPIIVLIILIITAIIGPSVAPYERDVGIIGDRHLPILQRSKCIQTDDWNPPYAKADWVDITDDGEIDGRDKPFRCDVPKYGLWTEGYHFLGADHVGRDVFSRVLHGARISMQVVLVSLVIGSVIGVSLGMLAGYYGGVIDELITRFVDIWYAMPFLMVALIVTLIFGRGLTVLLFVLALIAWTSFVRVVRAEILVLKSLDYVAAARVNGASDFRILFKHLLPGILNTAIVVGTLNTSGLILAESVLSFVGAGIQPPTPAWGVMTTEGRDYLTIAAHQVLVPSTAIFMVVISLNFLGDWLRDRLDPRLRQID</sequence>
<evidence type="ECO:0000256" key="1">
    <source>
        <dbReference type="ARBA" id="ARBA00004651"/>
    </source>
</evidence>
<keyword evidence="3" id="KW-1003">Cell membrane</keyword>
<evidence type="ECO:0000256" key="6">
    <source>
        <dbReference type="ARBA" id="ARBA00023136"/>
    </source>
</evidence>
<dbReference type="PANTHER" id="PTHR43386:SF1">
    <property type="entry name" value="D,D-DIPEPTIDE TRANSPORT SYSTEM PERMEASE PROTEIN DDPC-RELATED"/>
    <property type="match status" value="1"/>
</dbReference>
<keyword evidence="4 7" id="KW-0812">Transmembrane</keyword>
<evidence type="ECO:0000256" key="4">
    <source>
        <dbReference type="ARBA" id="ARBA00022692"/>
    </source>
</evidence>
<evidence type="ECO:0000256" key="2">
    <source>
        <dbReference type="ARBA" id="ARBA00022448"/>
    </source>
</evidence>
<reference evidence="9" key="1">
    <citation type="submission" date="2018-05" db="EMBL/GenBank/DDBJ databases">
        <authorList>
            <person name="Lanie J.A."/>
            <person name="Ng W.-L."/>
            <person name="Kazmierczak K.M."/>
            <person name="Andrzejewski T.M."/>
            <person name="Davidsen T.M."/>
            <person name="Wayne K.J."/>
            <person name="Tettelin H."/>
            <person name="Glass J.I."/>
            <person name="Rusch D."/>
            <person name="Podicherti R."/>
            <person name="Tsui H.-C.T."/>
            <person name="Winkler M.E."/>
        </authorList>
    </citation>
    <scope>NUCLEOTIDE SEQUENCE</scope>
</reference>
<dbReference type="GO" id="GO:0005886">
    <property type="term" value="C:plasma membrane"/>
    <property type="evidence" value="ECO:0007669"/>
    <property type="project" value="UniProtKB-SubCell"/>
</dbReference>
<evidence type="ECO:0000256" key="3">
    <source>
        <dbReference type="ARBA" id="ARBA00022475"/>
    </source>
</evidence>
<proteinExistence type="predicted"/>
<feature type="transmembrane region" description="Helical" evidence="7">
    <location>
        <begin position="317"/>
        <end position="340"/>
    </location>
</feature>
<dbReference type="SUPFAM" id="SSF161098">
    <property type="entry name" value="MetI-like"/>
    <property type="match status" value="1"/>
</dbReference>
<dbReference type="AlphaFoldDB" id="A0A381THQ7"/>
<feature type="transmembrane region" description="Helical" evidence="7">
    <location>
        <begin position="268"/>
        <end position="297"/>
    </location>
</feature>
<dbReference type="Gene3D" id="1.10.3720.10">
    <property type="entry name" value="MetI-like"/>
    <property type="match status" value="1"/>
</dbReference>
<dbReference type="CDD" id="cd06261">
    <property type="entry name" value="TM_PBP2"/>
    <property type="match status" value="1"/>
</dbReference>
<feature type="domain" description="ABC transmembrane type-1" evidence="8">
    <location>
        <begin position="151"/>
        <end position="340"/>
    </location>
</feature>
<feature type="transmembrane region" description="Helical" evidence="7">
    <location>
        <begin position="157"/>
        <end position="179"/>
    </location>
</feature>
<evidence type="ECO:0000256" key="7">
    <source>
        <dbReference type="SAM" id="Phobius"/>
    </source>
</evidence>
<dbReference type="InterPro" id="IPR035906">
    <property type="entry name" value="MetI-like_sf"/>
</dbReference>
<evidence type="ECO:0000259" key="8">
    <source>
        <dbReference type="PROSITE" id="PS50928"/>
    </source>
</evidence>
<comment type="subcellular location">
    <subcellularLocation>
        <location evidence="1">Cell membrane</location>
        <topology evidence="1">Multi-pass membrane protein</topology>
    </subcellularLocation>
</comment>
<dbReference type="InterPro" id="IPR000515">
    <property type="entry name" value="MetI-like"/>
</dbReference>
<dbReference type="GO" id="GO:0055085">
    <property type="term" value="P:transmembrane transport"/>
    <property type="evidence" value="ECO:0007669"/>
    <property type="project" value="InterPro"/>
</dbReference>
<keyword evidence="6 7" id="KW-0472">Membrane</keyword>
<evidence type="ECO:0000256" key="5">
    <source>
        <dbReference type="ARBA" id="ARBA00022989"/>
    </source>
</evidence>
<dbReference type="PROSITE" id="PS50928">
    <property type="entry name" value="ABC_TM1"/>
    <property type="match status" value="1"/>
</dbReference>
<keyword evidence="5 7" id="KW-1133">Transmembrane helix</keyword>
<dbReference type="EMBL" id="UINC01004575">
    <property type="protein sequence ID" value="SVA15339.1"/>
    <property type="molecule type" value="Genomic_DNA"/>
</dbReference>
<protein>
    <recommendedName>
        <fullName evidence="8">ABC transmembrane type-1 domain-containing protein</fullName>
    </recommendedName>
</protein>
<dbReference type="PANTHER" id="PTHR43386">
    <property type="entry name" value="OLIGOPEPTIDE TRANSPORT SYSTEM PERMEASE PROTEIN APPC"/>
    <property type="match status" value="1"/>
</dbReference>
<keyword evidence="2" id="KW-0813">Transport</keyword>
<dbReference type="InterPro" id="IPR050366">
    <property type="entry name" value="BP-dependent_transpt_permease"/>
</dbReference>
<accession>A0A381THQ7</accession>
<organism evidence="9">
    <name type="scientific">marine metagenome</name>
    <dbReference type="NCBI Taxonomy" id="408172"/>
    <lineage>
        <taxon>unclassified sequences</taxon>
        <taxon>metagenomes</taxon>
        <taxon>ecological metagenomes</taxon>
    </lineage>
</organism>
<feature type="transmembrane region" description="Helical" evidence="7">
    <location>
        <begin position="199"/>
        <end position="226"/>
    </location>
</feature>
<feature type="transmembrane region" description="Helical" evidence="7">
    <location>
        <begin position="44"/>
        <end position="66"/>
    </location>
</feature>
<evidence type="ECO:0000313" key="9">
    <source>
        <dbReference type="EMBL" id="SVA15339.1"/>
    </source>
</evidence>